<dbReference type="PIRSF" id="PIRSF006386">
    <property type="entry name" value="HCCAis_GSTk"/>
    <property type="match status" value="1"/>
</dbReference>
<dbReference type="PANTHER" id="PTHR42943:SF2">
    <property type="entry name" value="GLUTATHIONE S-TRANSFERASE KAPPA 1"/>
    <property type="match status" value="1"/>
</dbReference>
<dbReference type="InterPro" id="IPR036249">
    <property type="entry name" value="Thioredoxin-like_sf"/>
</dbReference>
<dbReference type="InterPro" id="IPR051924">
    <property type="entry name" value="GST_Kappa/NadH"/>
</dbReference>
<dbReference type="Proteomes" id="UP001305779">
    <property type="component" value="Unassembled WGS sequence"/>
</dbReference>
<comment type="similarity">
    <text evidence="1">Belongs to the GST superfamily. Kappa family.</text>
</comment>
<dbReference type="EC" id="2.5.1.18" evidence="1"/>
<dbReference type="Gene3D" id="3.40.30.10">
    <property type="entry name" value="Glutaredoxin"/>
    <property type="match status" value="1"/>
</dbReference>
<sequence>MGQPKITLYVDVVSPFAYMAYWLTRNSPAFKSIQITYIPILLGGLMQQAKNQPPLNILNKDKWINAERLRWCKKFNIPIAEQTPSPFPQSTVNTQRALIYIWLKHPDLLPQSLDALYHAFWVQRKTIGKVEVIAEALGPVLGEERTKAVLEGIKSEEVKKALVENTKKSFDDGAFGLPWFVAENEKGEKEGFWGVDHIGQLLEFLGVEPSGEKGYKSLL</sequence>
<proteinExistence type="inferred from homology"/>
<keyword evidence="4" id="KW-1185">Reference proteome</keyword>
<dbReference type="InterPro" id="IPR001853">
    <property type="entry name" value="DSBA-like_thioredoxin_dom"/>
</dbReference>
<organism evidence="3 4">
    <name type="scientific">Zasmidium cellare</name>
    <name type="common">Wine cellar mold</name>
    <name type="synonym">Racodium cellare</name>
    <dbReference type="NCBI Taxonomy" id="395010"/>
    <lineage>
        <taxon>Eukaryota</taxon>
        <taxon>Fungi</taxon>
        <taxon>Dikarya</taxon>
        <taxon>Ascomycota</taxon>
        <taxon>Pezizomycotina</taxon>
        <taxon>Dothideomycetes</taxon>
        <taxon>Dothideomycetidae</taxon>
        <taxon>Mycosphaerellales</taxon>
        <taxon>Mycosphaerellaceae</taxon>
        <taxon>Zasmidium</taxon>
    </lineage>
</organism>
<dbReference type="EMBL" id="JAXOVC010000006">
    <property type="protein sequence ID" value="KAK4499906.1"/>
    <property type="molecule type" value="Genomic_DNA"/>
</dbReference>
<evidence type="ECO:0000313" key="4">
    <source>
        <dbReference type="Proteomes" id="UP001305779"/>
    </source>
</evidence>
<dbReference type="Pfam" id="PF01323">
    <property type="entry name" value="DSBA"/>
    <property type="match status" value="1"/>
</dbReference>
<dbReference type="SUPFAM" id="SSF52833">
    <property type="entry name" value="Thioredoxin-like"/>
    <property type="match status" value="1"/>
</dbReference>
<feature type="domain" description="DSBA-like thioredoxin" evidence="2">
    <location>
        <begin position="6"/>
        <end position="205"/>
    </location>
</feature>
<evidence type="ECO:0000256" key="1">
    <source>
        <dbReference type="PIRNR" id="PIRNR006386"/>
    </source>
</evidence>
<accession>A0ABR0EEH5</accession>
<dbReference type="PANTHER" id="PTHR42943">
    <property type="entry name" value="GLUTATHIONE S-TRANSFERASE KAPPA"/>
    <property type="match status" value="1"/>
</dbReference>
<dbReference type="InterPro" id="IPR014440">
    <property type="entry name" value="HCCAis_GSTk"/>
</dbReference>
<name>A0ABR0EEH5_ZASCE</name>
<evidence type="ECO:0000259" key="2">
    <source>
        <dbReference type="Pfam" id="PF01323"/>
    </source>
</evidence>
<gene>
    <name evidence="3" type="ORF">PRZ48_008092</name>
</gene>
<keyword evidence="1" id="KW-0808">Transferase</keyword>
<comment type="catalytic activity">
    <reaction evidence="1">
        <text>RX + glutathione = an S-substituted glutathione + a halide anion + H(+)</text>
        <dbReference type="Rhea" id="RHEA:16437"/>
        <dbReference type="ChEBI" id="CHEBI:15378"/>
        <dbReference type="ChEBI" id="CHEBI:16042"/>
        <dbReference type="ChEBI" id="CHEBI:17792"/>
        <dbReference type="ChEBI" id="CHEBI:57925"/>
        <dbReference type="ChEBI" id="CHEBI:90779"/>
        <dbReference type="EC" id="2.5.1.18"/>
    </reaction>
</comment>
<comment type="caution">
    <text evidence="3">The sequence shown here is derived from an EMBL/GenBank/DDBJ whole genome shotgun (WGS) entry which is preliminary data.</text>
</comment>
<protein>
    <recommendedName>
        <fullName evidence="1">Glutathione S-transferase kappa</fullName>
        <ecNumber evidence="1">2.5.1.18</ecNumber>
    </recommendedName>
</protein>
<reference evidence="3 4" key="1">
    <citation type="journal article" date="2023" name="G3 (Bethesda)">
        <title>A chromosome-level genome assembly of Zasmidium syzygii isolated from banana leaves.</title>
        <authorList>
            <person name="van Westerhoven A.C."/>
            <person name="Mehrabi R."/>
            <person name="Talebi R."/>
            <person name="Steentjes M.B.F."/>
            <person name="Corcolon B."/>
            <person name="Chong P.A."/>
            <person name="Kema G.H.J."/>
            <person name="Seidl M.F."/>
        </authorList>
    </citation>
    <scope>NUCLEOTIDE SEQUENCE [LARGE SCALE GENOMIC DNA]</scope>
    <source>
        <strain evidence="3 4">P124</strain>
    </source>
</reference>
<evidence type="ECO:0000313" key="3">
    <source>
        <dbReference type="EMBL" id="KAK4499906.1"/>
    </source>
</evidence>